<reference evidence="14 15" key="1">
    <citation type="submission" date="2019-01" db="EMBL/GenBank/DDBJ databases">
        <authorList>
            <person name="Ferrante I. M."/>
        </authorList>
    </citation>
    <scope>NUCLEOTIDE SEQUENCE [LARGE SCALE GENOMIC DNA]</scope>
    <source>
        <strain evidence="14 15">B856</strain>
    </source>
</reference>
<dbReference type="EMBL" id="CAACVS010000449">
    <property type="protein sequence ID" value="VEU42552.1"/>
    <property type="molecule type" value="Genomic_DNA"/>
</dbReference>
<protein>
    <recommendedName>
        <fullName evidence="9">tRNA-specific adenosine deaminase 1</fullName>
        <ecNumber evidence="8">3.5.4.34</ecNumber>
    </recommendedName>
    <alternativeName>
        <fullName evidence="10">tRNA-specific adenosine-37 deaminase</fullName>
    </alternativeName>
</protein>
<dbReference type="OrthoDB" id="10268011at2759"/>
<evidence type="ECO:0000256" key="6">
    <source>
        <dbReference type="ARBA" id="ARBA00037784"/>
    </source>
</evidence>
<evidence type="ECO:0000256" key="3">
    <source>
        <dbReference type="ARBA" id="ARBA00022801"/>
    </source>
</evidence>
<evidence type="ECO:0000256" key="8">
    <source>
        <dbReference type="ARBA" id="ARBA00038940"/>
    </source>
</evidence>
<dbReference type="GO" id="GO:0043829">
    <property type="term" value="F:tRNA-specific adenosine-37 deaminase activity"/>
    <property type="evidence" value="ECO:0007669"/>
    <property type="project" value="UniProtKB-EC"/>
</dbReference>
<comment type="catalytic activity">
    <reaction evidence="11">
        <text>adenosine(37) in tRNA(Ala) + H2O + H(+) = inosine(37) in tRNA(Ala) + NH4(+)</text>
        <dbReference type="Rhea" id="RHEA:50968"/>
        <dbReference type="Rhea" id="RHEA-COMP:12855"/>
        <dbReference type="Rhea" id="RHEA-COMP:12856"/>
        <dbReference type="ChEBI" id="CHEBI:15377"/>
        <dbReference type="ChEBI" id="CHEBI:15378"/>
        <dbReference type="ChEBI" id="CHEBI:28938"/>
        <dbReference type="ChEBI" id="CHEBI:74411"/>
        <dbReference type="ChEBI" id="CHEBI:82852"/>
        <dbReference type="EC" id="3.5.4.34"/>
    </reaction>
</comment>
<name>A0A448ZKI7_9STRA</name>
<keyword evidence="4" id="KW-0862">Zinc</keyword>
<organism evidence="14 15">
    <name type="scientific">Pseudo-nitzschia multistriata</name>
    <dbReference type="NCBI Taxonomy" id="183589"/>
    <lineage>
        <taxon>Eukaryota</taxon>
        <taxon>Sar</taxon>
        <taxon>Stramenopiles</taxon>
        <taxon>Ochrophyta</taxon>
        <taxon>Bacillariophyta</taxon>
        <taxon>Bacillariophyceae</taxon>
        <taxon>Bacillariophycidae</taxon>
        <taxon>Bacillariales</taxon>
        <taxon>Bacillariaceae</taxon>
        <taxon>Pseudo-nitzschia</taxon>
    </lineage>
</organism>
<evidence type="ECO:0000256" key="4">
    <source>
        <dbReference type="ARBA" id="ARBA00022833"/>
    </source>
</evidence>
<evidence type="ECO:0000256" key="5">
    <source>
        <dbReference type="ARBA" id="ARBA00037026"/>
    </source>
</evidence>
<dbReference type="PANTHER" id="PTHR46516">
    <property type="entry name" value="TRNA-SPECIFIC ADENOSINE DEAMINASE 1"/>
    <property type="match status" value="1"/>
</dbReference>
<feature type="domain" description="A to I editase" evidence="13">
    <location>
        <begin position="84"/>
        <end position="492"/>
    </location>
</feature>
<evidence type="ECO:0000256" key="9">
    <source>
        <dbReference type="ARBA" id="ARBA00040502"/>
    </source>
</evidence>
<evidence type="ECO:0000313" key="14">
    <source>
        <dbReference type="EMBL" id="VEU42552.1"/>
    </source>
</evidence>
<proteinExistence type="inferred from homology"/>
<evidence type="ECO:0000256" key="7">
    <source>
        <dbReference type="ARBA" id="ARBA00038326"/>
    </source>
</evidence>
<dbReference type="GO" id="GO:0046872">
    <property type="term" value="F:metal ion binding"/>
    <property type="evidence" value="ECO:0007669"/>
    <property type="project" value="UniProtKB-KW"/>
</dbReference>
<evidence type="ECO:0000256" key="12">
    <source>
        <dbReference type="SAM" id="MobiDB-lite"/>
    </source>
</evidence>
<sequence>MEDGGTAMASCANDHNPPRKITNAALSKTLAEFQPRPSQVASCALNLYRGKLPKKGKPKPGEEWTVYAAIVAFHRVDNRMWVVSCATGTKCTAQRHNECVLHDSHAEVLTRRGLIRVILSEIMEKKKGIENNEKKKNTDSRSLLVVSKGYHSDSEERQYRFNPNIDLHFYISDSPCGDASIYSVPCDDATRNNDGILYTGAKVIVSEATKVDATDCGGNHQLLSTKGTNASNKVMSEVARNEKDLNDISEKAGPVFAREAIQVLGKLRIKSGRSNLPAHMRSHSHSCSDKLASWSVLGLQGGLLTKFLDPPIVPLASVVVSRDSRLSGNDGDFDNGRAERHQSQRMALQRAIPGRVRSVWEHLSIHQEHELPTWKPSIPKVHIVPETFESGKAQMIAPRNSSNFSGKKRKQSNDNGENMISNKTKEIEHGTIGKKAASPCGMSFNWNQNEDIEVTVGVRGVKHGKKPKTPQDIEKHASRLSRARFLREYSFLWESKDLASSASSIPMYCKRYHQFKEENASHEWTDLKNRILTQNGSPLAGWIRYVPANDDDLIDSKGRKADR</sequence>
<comment type="cofactor">
    <cofactor evidence="5">
        <name>1D-myo-inositol hexakisphosphate</name>
        <dbReference type="ChEBI" id="CHEBI:58130"/>
    </cofactor>
</comment>
<keyword evidence="2" id="KW-0479">Metal-binding</keyword>
<dbReference type="GO" id="GO:0008033">
    <property type="term" value="P:tRNA processing"/>
    <property type="evidence" value="ECO:0007669"/>
    <property type="project" value="UniProtKB-KW"/>
</dbReference>
<dbReference type="GO" id="GO:0003723">
    <property type="term" value="F:RNA binding"/>
    <property type="evidence" value="ECO:0007669"/>
    <property type="project" value="InterPro"/>
</dbReference>
<keyword evidence="1" id="KW-0819">tRNA processing</keyword>
<evidence type="ECO:0000256" key="2">
    <source>
        <dbReference type="ARBA" id="ARBA00022723"/>
    </source>
</evidence>
<dbReference type="InterPro" id="IPR002466">
    <property type="entry name" value="A_deamin"/>
</dbReference>
<evidence type="ECO:0000313" key="15">
    <source>
        <dbReference type="Proteomes" id="UP000291116"/>
    </source>
</evidence>
<dbReference type="EC" id="3.5.4.34" evidence="8"/>
<dbReference type="PANTHER" id="PTHR46516:SF1">
    <property type="entry name" value="TRNA-SPECIFIC ADENOSINE DEAMINASE 1"/>
    <property type="match status" value="1"/>
</dbReference>
<accession>A0A448ZKI7</accession>
<dbReference type="AlphaFoldDB" id="A0A448ZKI7"/>
<dbReference type="Pfam" id="PF02137">
    <property type="entry name" value="A_deamin"/>
    <property type="match status" value="1"/>
</dbReference>
<comment type="function">
    <text evidence="6">Specifically deaminates adenosine-37 to inosine in tRNA-Ala.</text>
</comment>
<dbReference type="PROSITE" id="PS50141">
    <property type="entry name" value="A_DEAMIN_EDITASE"/>
    <property type="match status" value="1"/>
</dbReference>
<comment type="similarity">
    <text evidence="7">Belongs to the ADAT1 family.</text>
</comment>
<evidence type="ECO:0000256" key="11">
    <source>
        <dbReference type="ARBA" id="ARBA00047635"/>
    </source>
</evidence>
<dbReference type="SMART" id="SM00552">
    <property type="entry name" value="ADEAMc"/>
    <property type="match status" value="1"/>
</dbReference>
<dbReference type="Proteomes" id="UP000291116">
    <property type="component" value="Unassembled WGS sequence"/>
</dbReference>
<keyword evidence="15" id="KW-1185">Reference proteome</keyword>
<feature type="region of interest" description="Disordered" evidence="12">
    <location>
        <begin position="398"/>
        <end position="419"/>
    </location>
</feature>
<gene>
    <name evidence="14" type="ORF">PSNMU_V1.4_AUG-EV-PASAV3_0095270</name>
</gene>
<keyword evidence="3" id="KW-0378">Hydrolase</keyword>
<evidence type="ECO:0000259" key="13">
    <source>
        <dbReference type="PROSITE" id="PS50141"/>
    </source>
</evidence>
<evidence type="ECO:0000256" key="1">
    <source>
        <dbReference type="ARBA" id="ARBA00022694"/>
    </source>
</evidence>
<evidence type="ECO:0000256" key="10">
    <source>
        <dbReference type="ARBA" id="ARBA00041760"/>
    </source>
</evidence>